<reference evidence="1" key="1">
    <citation type="submission" date="2021-06" db="EMBL/GenBank/DDBJ databases">
        <authorList>
            <person name="Kallberg Y."/>
            <person name="Tangrot J."/>
            <person name="Rosling A."/>
        </authorList>
    </citation>
    <scope>NUCLEOTIDE SEQUENCE</scope>
    <source>
        <strain evidence="1">IA702</strain>
    </source>
</reference>
<dbReference type="EMBL" id="CAJVPJ010000087">
    <property type="protein sequence ID" value="CAG8474931.1"/>
    <property type="molecule type" value="Genomic_DNA"/>
</dbReference>
<gene>
    <name evidence="1" type="ORF">POCULU_LOCUS1234</name>
</gene>
<evidence type="ECO:0000313" key="1">
    <source>
        <dbReference type="EMBL" id="CAG8474931.1"/>
    </source>
</evidence>
<dbReference type="SUPFAM" id="SSF52540">
    <property type="entry name" value="P-loop containing nucleoside triphosphate hydrolases"/>
    <property type="match status" value="1"/>
</dbReference>
<evidence type="ECO:0000313" key="2">
    <source>
        <dbReference type="Proteomes" id="UP000789572"/>
    </source>
</evidence>
<keyword evidence="2" id="KW-1185">Reference proteome</keyword>
<accession>A0A9N8W630</accession>
<protein>
    <submittedName>
        <fullName evidence="1">9704_t:CDS:1</fullName>
    </submittedName>
</protein>
<dbReference type="AlphaFoldDB" id="A0A9N8W630"/>
<name>A0A9N8W630_9GLOM</name>
<dbReference type="InterPro" id="IPR027417">
    <property type="entry name" value="P-loop_NTPase"/>
</dbReference>
<organism evidence="1 2">
    <name type="scientific">Paraglomus occultum</name>
    <dbReference type="NCBI Taxonomy" id="144539"/>
    <lineage>
        <taxon>Eukaryota</taxon>
        <taxon>Fungi</taxon>
        <taxon>Fungi incertae sedis</taxon>
        <taxon>Mucoromycota</taxon>
        <taxon>Glomeromycotina</taxon>
        <taxon>Glomeromycetes</taxon>
        <taxon>Paraglomerales</taxon>
        <taxon>Paraglomeraceae</taxon>
        <taxon>Paraglomus</taxon>
    </lineage>
</organism>
<dbReference type="Gene3D" id="3.40.50.300">
    <property type="entry name" value="P-loop containing nucleotide triphosphate hydrolases"/>
    <property type="match status" value="1"/>
</dbReference>
<dbReference type="Proteomes" id="UP000789572">
    <property type="component" value="Unassembled WGS sequence"/>
</dbReference>
<comment type="caution">
    <text evidence="1">The sequence shown here is derived from an EMBL/GenBank/DDBJ whole genome shotgun (WGS) entry which is preliminary data.</text>
</comment>
<proteinExistence type="predicted"/>
<sequence length="613" mass="69870">MASDGQSVDLPSNIIDLLNDNQYVPESRADFLEVLQDVQAGQSITLPNLGQQPKHFGKGYQGRAFFVTQQMVDMWQTLSTDQQQPCSIKCVLSGPMGVGKSYLALFLAAKAYSENWPVLYIADAGKLDQPTEENSSIEICHRFLSLNKDILTAAELKKLVEHEDRSKPLVVSCAATIFGDILQRTNRKTLLVVDEHGALFDNDPPAPVQLPILKPLMTLTYWGEHIAGARVVLTGITHAKFERKYLKSGMQDWIVFVGPLSEDVFSKLLELHPLLGKLTIAPKVKQITNCIPRELMHLHKRITKSNGTYIRENKINDSLTYFREARRNEFLKQARNYVQTLDHGFFVDYRKALSNMFLRQADIESTVDFDWQFLDTGLVYRFKDKYNYVMFKPLCPAALDALLEVYKTFPLPSDISVASIKSGQLTSDEFEETLFRQLLKYGAKGIAFKATDLNGTKITDVHIQFKHFYFLEKGELAPGSQHAQSLIHGFVHYPRFDFMLGRMFIQLSLSRFDKHNTDSAMIDLAFAPYYANDPRNQIEIYLDTMFGPGHKAEFTQGHFIVTQNGHPVPDFRIVYIRGKPGIPRHHGLVKRYSDVAFINYEEIKTKLFGDFLK</sequence>
<dbReference type="OrthoDB" id="2303713at2759"/>